<dbReference type="InterPro" id="IPR000653">
    <property type="entry name" value="DegT/StrS_aminotransferase"/>
</dbReference>
<dbReference type="RefSeq" id="WP_069979048.1">
    <property type="nucleotide sequence ID" value="NZ_CP017316.1"/>
</dbReference>
<name>A0A1D8G9W1_9ACTN</name>
<keyword evidence="3 8" id="KW-0808">Transferase</keyword>
<dbReference type="Gene3D" id="3.90.1150.10">
    <property type="entry name" value="Aspartate Aminotransferase, domain 1"/>
    <property type="match status" value="1"/>
</dbReference>
<evidence type="ECO:0000256" key="6">
    <source>
        <dbReference type="PIRSR" id="PIRSR000390-1"/>
    </source>
</evidence>
<dbReference type="Pfam" id="PF01041">
    <property type="entry name" value="DegT_DnrJ_EryC1"/>
    <property type="match status" value="1"/>
</dbReference>
<dbReference type="OrthoDB" id="9804264at2"/>
<dbReference type="SUPFAM" id="SSF53383">
    <property type="entry name" value="PLP-dependent transferases"/>
    <property type="match status" value="1"/>
</dbReference>
<proteinExistence type="inferred from homology"/>
<protein>
    <submittedName>
        <fullName evidence="8">L-glutamine:2-deoxy-scyllo-inosose aminotransferase</fullName>
        <ecNumber evidence="8">2.6.1.100</ecNumber>
    </submittedName>
</protein>
<sequence length="424" mass="44802">MVSPLAVKGGEALRTRPWPAWPQPAPGVPAAVAEVLGSGRWSISGPYRGTDSHERRFARAFADYHGVPYCVPAASGTAGLMLALEACGVGAGDEVIVPGLSWVASGSTVLGVNAVPVFCDVDPDTLCVSPEAVEALITERTRAIVVVHLYSAVADMDGLTRVAERHGLPLVEDCAQAHGASYRGVKVGALATAGTFSMQHSKVLTSGEGGAVITRDADLARRVEHLRADGRCLSDGPPAPGAMELVETGELMGSNRCLSEFQAAILTEQLTLLDEQNRTRRANAARLDGLLGELGLRPQATSEGTTSRTYYTYAARLPEGALEDVPLTDVTGALTAELGFPVQPCYAPIPANRLYAPQTRRRYTLGPDHEARIDPKRFALPVCEDTARRTVTLHHAALLGDAEDMADIAAAFAKVLRHGADLAT</sequence>
<feature type="modified residue" description="N6-(pyridoxal phosphate)lysine" evidence="7">
    <location>
        <position position="202"/>
    </location>
</feature>
<dbReference type="GO" id="GO:0008483">
    <property type="term" value="F:transaminase activity"/>
    <property type="evidence" value="ECO:0007669"/>
    <property type="project" value="UniProtKB-KW"/>
</dbReference>
<comment type="similarity">
    <text evidence="5">Belongs to the DegT/DnrJ/EryC1 family. L-glutamine:2-deoxy-scyllo-inosose/scyllo-inosose aminotransferase subfamily.</text>
</comment>
<keyword evidence="4 7" id="KW-0663">Pyridoxal phosphate</keyword>
<evidence type="ECO:0000313" key="8">
    <source>
        <dbReference type="EMBL" id="AOT62234.1"/>
    </source>
</evidence>
<organism evidence="8 9">
    <name type="scientific">Streptomyces rubrolavendulae</name>
    <dbReference type="NCBI Taxonomy" id="285473"/>
    <lineage>
        <taxon>Bacteria</taxon>
        <taxon>Bacillati</taxon>
        <taxon>Actinomycetota</taxon>
        <taxon>Actinomycetes</taxon>
        <taxon>Kitasatosporales</taxon>
        <taxon>Streptomycetaceae</taxon>
        <taxon>Streptomyces</taxon>
    </lineage>
</organism>
<evidence type="ECO:0000313" key="9">
    <source>
        <dbReference type="Proteomes" id="UP000095349"/>
    </source>
</evidence>
<dbReference type="GO" id="GO:0000271">
    <property type="term" value="P:polysaccharide biosynthetic process"/>
    <property type="evidence" value="ECO:0007669"/>
    <property type="project" value="TreeGrafter"/>
</dbReference>
<dbReference type="PANTHER" id="PTHR30244">
    <property type="entry name" value="TRANSAMINASE"/>
    <property type="match status" value="1"/>
</dbReference>
<dbReference type="EMBL" id="CP017316">
    <property type="protein sequence ID" value="AOT62234.1"/>
    <property type="molecule type" value="Genomic_DNA"/>
</dbReference>
<evidence type="ECO:0000256" key="4">
    <source>
        <dbReference type="ARBA" id="ARBA00022898"/>
    </source>
</evidence>
<dbReference type="EC" id="2.6.1.100" evidence="8"/>
<dbReference type="PATRIC" id="fig|285473.5.peg.5402"/>
<evidence type="ECO:0000256" key="7">
    <source>
        <dbReference type="PIRSR" id="PIRSR000390-2"/>
    </source>
</evidence>
<evidence type="ECO:0000256" key="3">
    <source>
        <dbReference type="ARBA" id="ARBA00022679"/>
    </source>
</evidence>
<keyword evidence="2 8" id="KW-0032">Aminotransferase</keyword>
<dbReference type="InterPro" id="IPR015422">
    <property type="entry name" value="PyrdxlP-dep_Trfase_small"/>
</dbReference>
<accession>A0A1D8G9W1</accession>
<dbReference type="GO" id="GO:0030170">
    <property type="term" value="F:pyridoxal phosphate binding"/>
    <property type="evidence" value="ECO:0007669"/>
    <property type="project" value="TreeGrafter"/>
</dbReference>
<dbReference type="InterPro" id="IPR015424">
    <property type="entry name" value="PyrdxlP-dep_Trfase"/>
</dbReference>
<dbReference type="Gene3D" id="3.40.640.10">
    <property type="entry name" value="Type I PLP-dependent aspartate aminotransferase-like (Major domain)"/>
    <property type="match status" value="1"/>
</dbReference>
<dbReference type="InterPro" id="IPR015421">
    <property type="entry name" value="PyrdxlP-dep_Trfase_major"/>
</dbReference>
<keyword evidence="9" id="KW-1185">Reference proteome</keyword>
<feature type="active site" description="Proton acceptor" evidence="6">
    <location>
        <position position="202"/>
    </location>
</feature>
<dbReference type="AlphaFoldDB" id="A0A1D8G9W1"/>
<dbReference type="CDD" id="cd00616">
    <property type="entry name" value="AHBA_syn"/>
    <property type="match status" value="1"/>
</dbReference>
<dbReference type="PANTHER" id="PTHR30244:SF34">
    <property type="entry name" value="DTDP-4-AMINO-4,6-DIDEOXYGALACTOSE TRANSAMINASE"/>
    <property type="match status" value="1"/>
</dbReference>
<reference evidence="8 9" key="1">
    <citation type="submission" date="2016-09" db="EMBL/GenBank/DDBJ databases">
        <title>Streptomyces rubrolavendulae MJM4426 Genome sequencing and assembly.</title>
        <authorList>
            <person name="Kim J.-G."/>
        </authorList>
    </citation>
    <scope>NUCLEOTIDE SEQUENCE [LARGE SCALE GENOMIC DNA]</scope>
    <source>
        <strain evidence="8 9">MJM4426</strain>
    </source>
</reference>
<dbReference type="KEGG" id="srn:A4G23_05129"/>
<comment type="cofactor">
    <cofactor evidence="1">
        <name>pyridoxal 5'-phosphate</name>
        <dbReference type="ChEBI" id="CHEBI:597326"/>
    </cofactor>
</comment>
<evidence type="ECO:0000256" key="2">
    <source>
        <dbReference type="ARBA" id="ARBA00022576"/>
    </source>
</evidence>
<dbReference type="STRING" id="285473.A4G23_05129"/>
<dbReference type="Proteomes" id="UP000095349">
    <property type="component" value="Chromosome"/>
</dbReference>
<dbReference type="PIRSF" id="PIRSF000390">
    <property type="entry name" value="PLP_StrS"/>
    <property type="match status" value="1"/>
</dbReference>
<evidence type="ECO:0000256" key="1">
    <source>
        <dbReference type="ARBA" id="ARBA00001933"/>
    </source>
</evidence>
<evidence type="ECO:0000256" key="5">
    <source>
        <dbReference type="ARBA" id="ARBA00038398"/>
    </source>
</evidence>
<gene>
    <name evidence="8" type="primary">neoB</name>
    <name evidence="8" type="ORF">A4G23_05129</name>
</gene>